<evidence type="ECO:0000313" key="3">
    <source>
        <dbReference type="Proteomes" id="UP001290861"/>
    </source>
</evidence>
<sequence length="655" mass="72882">MSMRLFFGILLFGMLCRGETYEQLNAQLKNAAEKQVIHRLKSQIAGAALQRLETETLSKKDQQALRTQVRAYCADVQLGAMDVWYGESVVAWGRLLLFDGKWEEARVQLLDQAEVLQNIERNLRANAIPVSSVSPVAGCRYVLGETYRVEYETFQTLEPAVEALRHFYNVYIKYSDSPWGEKARVKAESMQAELERHGKQVRIDLGPHKDSFIAAKFRLGSKYMAEGRYADAVEPIETAINYFPETVKSVQALRNLAVCKQELGEADEAYMIAEYCCERFAADTNAPLAVLSLGRRAVDAGNEEQGEQLFNLYLASFPEHEKRAEIFSWFAWRAFKSDEMKKAMPFFQSLETELRRIGETGERLEKAVYLQAVTPPDPEKLDAFIAEFSCSERVASALSEKSQALLVAGDFEGAFQTLEKLKSEFPEAPASRRALAGLIVAAVEAGRFDVAERVLGRMLEDQDEYGPDVYLATGEGLLSAEQFALAEKAFAAVPDDERAVFGTAACKFGGADFEGSFQALENLLADFPGTGSFHDARLMQARCLVELGRTNEAVAAYADAGRDYAVTLEMAGVLSDPEERLAAYQRVALLADPKAEGHRPLIAESILQSLPLCLELRKYDLALAACDQFETLFPEHGQLPAIENFRKEAERASAD</sequence>
<evidence type="ECO:0000313" key="2">
    <source>
        <dbReference type="EMBL" id="MDZ8117969.1"/>
    </source>
</evidence>
<evidence type="ECO:0000256" key="1">
    <source>
        <dbReference type="PROSITE-ProRule" id="PRU00339"/>
    </source>
</evidence>
<feature type="repeat" description="TPR" evidence="1">
    <location>
        <begin position="213"/>
        <end position="246"/>
    </location>
</feature>
<dbReference type="Pfam" id="PF13174">
    <property type="entry name" value="TPR_6"/>
    <property type="match status" value="1"/>
</dbReference>
<reference evidence="2 3" key="1">
    <citation type="journal article" date="2024" name="Appl. Environ. Microbiol.">
        <title>Pontiella agarivorans sp. nov., a novel marine anaerobic bacterium capable of degrading macroalgal polysaccharides and fixing nitrogen.</title>
        <authorList>
            <person name="Liu N."/>
            <person name="Kivenson V."/>
            <person name="Peng X."/>
            <person name="Cui Z."/>
            <person name="Lankiewicz T.S."/>
            <person name="Gosselin K.M."/>
            <person name="English C.J."/>
            <person name="Blair E.M."/>
            <person name="O'Malley M.A."/>
            <person name="Valentine D.L."/>
        </authorList>
    </citation>
    <scope>NUCLEOTIDE SEQUENCE [LARGE SCALE GENOMIC DNA]</scope>
    <source>
        <strain evidence="2 3">NLcol2</strain>
    </source>
</reference>
<gene>
    <name evidence="2" type="ORF">P9H32_04955</name>
</gene>
<proteinExistence type="predicted"/>
<dbReference type="SMART" id="SM00028">
    <property type="entry name" value="TPR"/>
    <property type="match status" value="3"/>
</dbReference>
<dbReference type="InterPro" id="IPR019734">
    <property type="entry name" value="TPR_rpt"/>
</dbReference>
<comment type="caution">
    <text evidence="2">The sequence shown here is derived from an EMBL/GenBank/DDBJ whole genome shotgun (WGS) entry which is preliminary data.</text>
</comment>
<dbReference type="PROSITE" id="PS50005">
    <property type="entry name" value="TPR"/>
    <property type="match status" value="1"/>
</dbReference>
<name>A0ABU5MUS6_9BACT</name>
<protein>
    <submittedName>
        <fullName evidence="2">Tetratricopeptide repeat protein</fullName>
    </submittedName>
</protein>
<dbReference type="EMBL" id="JARVCO010000007">
    <property type="protein sequence ID" value="MDZ8117969.1"/>
    <property type="molecule type" value="Genomic_DNA"/>
</dbReference>
<dbReference type="SUPFAM" id="SSF48452">
    <property type="entry name" value="TPR-like"/>
    <property type="match status" value="1"/>
</dbReference>
<keyword evidence="1" id="KW-0802">TPR repeat</keyword>
<dbReference type="InterPro" id="IPR011990">
    <property type="entry name" value="TPR-like_helical_dom_sf"/>
</dbReference>
<dbReference type="Proteomes" id="UP001290861">
    <property type="component" value="Unassembled WGS sequence"/>
</dbReference>
<accession>A0ABU5MUS6</accession>
<organism evidence="2 3">
    <name type="scientific">Pontiella agarivorans</name>
    <dbReference type="NCBI Taxonomy" id="3038953"/>
    <lineage>
        <taxon>Bacteria</taxon>
        <taxon>Pseudomonadati</taxon>
        <taxon>Kiritimatiellota</taxon>
        <taxon>Kiritimatiellia</taxon>
        <taxon>Kiritimatiellales</taxon>
        <taxon>Pontiellaceae</taxon>
        <taxon>Pontiella</taxon>
    </lineage>
</organism>
<keyword evidence="3" id="KW-1185">Reference proteome</keyword>
<dbReference type="Gene3D" id="1.25.40.10">
    <property type="entry name" value="Tetratricopeptide repeat domain"/>
    <property type="match status" value="3"/>
</dbReference>